<evidence type="ECO:0000259" key="1">
    <source>
        <dbReference type="Pfam" id="PF14347"/>
    </source>
</evidence>
<dbReference type="Proteomes" id="UP000297966">
    <property type="component" value="Unassembled WGS sequence"/>
</dbReference>
<protein>
    <submittedName>
        <fullName evidence="2">DUF4399 domain-containing protein</fullName>
    </submittedName>
</protein>
<dbReference type="EMBL" id="SPQT01000011">
    <property type="protein sequence ID" value="TFV46343.1"/>
    <property type="molecule type" value="Genomic_DNA"/>
</dbReference>
<accession>A0A4Y9LU78</accession>
<sequence length="203" mass="22522">MERWGLQFARPALGLLEERFEIRAAIQPRRLRYQRSLPDAWVPGRAQSLSAGVDLMQILRCVALSAVLALLPGVAFSQGKAAPKDAKVYFITPYDGQKVRAGFLVRFGLRNMGVTHAGDDYQNAGHHHLLVDVSDPIDPKEPIPQDKSHLHFGAGQTETFLELPPGTHTLQLVLGDAKHYPFEPPVVSEKITVRVRPPPQRGK</sequence>
<reference evidence="2 3" key="1">
    <citation type="submission" date="2019-03" db="EMBL/GenBank/DDBJ databases">
        <title>Bradyrhizobium diversity isolated from nodules of Chamaecrista fasciculata.</title>
        <authorList>
            <person name="Klepa M.S."/>
            <person name="Urquiaga M.O."/>
            <person name="Hungria M."/>
            <person name="Delamuta J.R."/>
        </authorList>
    </citation>
    <scope>NUCLEOTIDE SEQUENCE [LARGE SCALE GENOMIC DNA]</scope>
    <source>
        <strain evidence="2 3">CNPSo 3448</strain>
    </source>
</reference>
<proteinExistence type="predicted"/>
<dbReference type="Pfam" id="PF14347">
    <property type="entry name" value="DUF4399"/>
    <property type="match status" value="1"/>
</dbReference>
<name>A0A4Y9LU78_9BRAD</name>
<gene>
    <name evidence="2" type="ORF">E4K65_20100</name>
</gene>
<evidence type="ECO:0000313" key="3">
    <source>
        <dbReference type="Proteomes" id="UP000297966"/>
    </source>
</evidence>
<evidence type="ECO:0000313" key="2">
    <source>
        <dbReference type="EMBL" id="TFV46343.1"/>
    </source>
</evidence>
<comment type="caution">
    <text evidence="2">The sequence shown here is derived from an EMBL/GenBank/DDBJ whole genome shotgun (WGS) entry which is preliminary data.</text>
</comment>
<feature type="domain" description="DUF4399" evidence="1">
    <location>
        <begin position="105"/>
        <end position="196"/>
    </location>
</feature>
<dbReference type="OrthoDB" id="531568at2"/>
<dbReference type="AlphaFoldDB" id="A0A4Y9LU78"/>
<dbReference type="InterPro" id="IPR025512">
    <property type="entry name" value="DUF4399"/>
</dbReference>
<keyword evidence="3" id="KW-1185">Reference proteome</keyword>
<organism evidence="2 3">
    <name type="scientific">Bradyrhizobium niftali</name>
    <dbReference type="NCBI Taxonomy" id="2560055"/>
    <lineage>
        <taxon>Bacteria</taxon>
        <taxon>Pseudomonadati</taxon>
        <taxon>Pseudomonadota</taxon>
        <taxon>Alphaproteobacteria</taxon>
        <taxon>Hyphomicrobiales</taxon>
        <taxon>Nitrobacteraceae</taxon>
        <taxon>Bradyrhizobium</taxon>
    </lineage>
</organism>